<keyword evidence="3" id="KW-0456">Lyase</keyword>
<dbReference type="Gene3D" id="3.10.20.300">
    <property type="entry name" value="mk0293 like domain"/>
    <property type="match status" value="1"/>
</dbReference>
<dbReference type="InterPro" id="IPR002822">
    <property type="entry name" value="Ni_insertion"/>
</dbReference>
<sequence>MVPIAVGLGAGTKDFEKHPNVLRLILGDCYTQTHTNTEIDADKGTSATATNDNEEQSNHIENVSTEPGDKVEEVKVSKVTSDTDTETCQLWNSNTLTHLEANIDDATPELMAHAIDLLLENGAIDAWIVPIVMKKGRPAHTLNCLCHDEKTKESDLLAMMFRHTTTLGIRIHRNIARASLQRRFLKVKLPYQDNSRDGEVDVKVSSFKNDEVVSLKAEFDQCKVIAKESNVPLKVVSSTAERLAWELV</sequence>
<organism evidence="3 4">
    <name type="scientific">Skeletonema marinoi</name>
    <dbReference type="NCBI Taxonomy" id="267567"/>
    <lineage>
        <taxon>Eukaryota</taxon>
        <taxon>Sar</taxon>
        <taxon>Stramenopiles</taxon>
        <taxon>Ochrophyta</taxon>
        <taxon>Bacillariophyta</taxon>
        <taxon>Coscinodiscophyceae</taxon>
        <taxon>Thalassiosirophycidae</taxon>
        <taxon>Thalassiosirales</taxon>
        <taxon>Skeletonemataceae</taxon>
        <taxon>Skeletonema</taxon>
        <taxon>Skeletonema marinoi-dohrnii complex</taxon>
    </lineage>
</organism>
<protein>
    <submittedName>
        <fullName evidence="3">Nickel insertion protein</fullName>
        <ecNumber evidence="3">4.99.1.12</ecNumber>
    </submittedName>
</protein>
<dbReference type="AlphaFoldDB" id="A0AAD8YFW8"/>
<evidence type="ECO:0000256" key="1">
    <source>
        <dbReference type="ARBA" id="ARBA00022596"/>
    </source>
</evidence>
<accession>A0AAD8YFW8</accession>
<dbReference type="Pfam" id="PF01969">
    <property type="entry name" value="Ni_insertion"/>
    <property type="match status" value="1"/>
</dbReference>
<keyword evidence="4" id="KW-1185">Reference proteome</keyword>
<dbReference type="EMBL" id="JATAAI010000006">
    <property type="protein sequence ID" value="KAK1745188.1"/>
    <property type="molecule type" value="Genomic_DNA"/>
</dbReference>
<dbReference type="PANTHER" id="PTHR36566:SF1">
    <property type="entry name" value="PYRIDINIUM-3,5-BISTHIOCARBOXYLIC ACID MONONUCLEOTIDE NICKEL INSERTION PROTEIN"/>
    <property type="match status" value="1"/>
</dbReference>
<feature type="region of interest" description="Disordered" evidence="2">
    <location>
        <begin position="40"/>
        <end position="72"/>
    </location>
</feature>
<evidence type="ECO:0000313" key="4">
    <source>
        <dbReference type="Proteomes" id="UP001224775"/>
    </source>
</evidence>
<comment type="caution">
    <text evidence="3">The sequence shown here is derived from an EMBL/GenBank/DDBJ whole genome shotgun (WGS) entry which is preliminary data.</text>
</comment>
<dbReference type="Gene3D" id="3.30.70.1380">
    <property type="entry name" value="Transcriptional regulatory protein pf0864 domain like"/>
    <property type="match status" value="1"/>
</dbReference>
<evidence type="ECO:0000256" key="2">
    <source>
        <dbReference type="SAM" id="MobiDB-lite"/>
    </source>
</evidence>
<dbReference type="Proteomes" id="UP001224775">
    <property type="component" value="Unassembled WGS sequence"/>
</dbReference>
<dbReference type="GO" id="GO:0016829">
    <property type="term" value="F:lyase activity"/>
    <property type="evidence" value="ECO:0007669"/>
    <property type="project" value="UniProtKB-KW"/>
</dbReference>
<name>A0AAD8YFW8_9STRA</name>
<dbReference type="EC" id="4.99.1.12" evidence="3"/>
<keyword evidence="1" id="KW-0533">Nickel</keyword>
<dbReference type="PANTHER" id="PTHR36566">
    <property type="entry name" value="NICKEL INSERTION PROTEIN-RELATED"/>
    <property type="match status" value="1"/>
</dbReference>
<gene>
    <name evidence="3" type="ORF">QTG54_004479</name>
</gene>
<evidence type="ECO:0000313" key="3">
    <source>
        <dbReference type="EMBL" id="KAK1745188.1"/>
    </source>
</evidence>
<reference evidence="3" key="1">
    <citation type="submission" date="2023-06" db="EMBL/GenBank/DDBJ databases">
        <title>Survivors Of The Sea: Transcriptome response of Skeletonema marinoi to long-term dormancy.</title>
        <authorList>
            <person name="Pinder M.I.M."/>
            <person name="Kourtchenko O."/>
            <person name="Robertson E.K."/>
            <person name="Larsson T."/>
            <person name="Maumus F."/>
            <person name="Osuna-Cruz C.M."/>
            <person name="Vancaester E."/>
            <person name="Stenow R."/>
            <person name="Vandepoele K."/>
            <person name="Ploug H."/>
            <person name="Bruchert V."/>
            <person name="Godhe A."/>
            <person name="Topel M."/>
        </authorList>
    </citation>
    <scope>NUCLEOTIDE SEQUENCE</scope>
    <source>
        <strain evidence="3">R05AC</strain>
    </source>
</reference>
<proteinExistence type="predicted"/>